<reference evidence="6" key="2">
    <citation type="submission" date="2023-04" db="EMBL/GenBank/DDBJ databases">
        <authorList>
            <person name="Bu L."/>
            <person name="Lu L."/>
            <person name="Laidemitt M.R."/>
            <person name="Zhang S.M."/>
            <person name="Mutuku M."/>
            <person name="Mkoji G."/>
            <person name="Steinauer M."/>
            <person name="Loker E.S."/>
        </authorList>
    </citation>
    <scope>NUCLEOTIDE SEQUENCE</scope>
    <source>
        <strain evidence="6">KasaAsao</strain>
        <tissue evidence="6">Whole Snail</tissue>
    </source>
</reference>
<dbReference type="EMBL" id="JASAOG010000160">
    <property type="protein sequence ID" value="KAK0046798.1"/>
    <property type="molecule type" value="Genomic_DNA"/>
</dbReference>
<evidence type="ECO:0000259" key="5">
    <source>
        <dbReference type="PROSITE" id="PS51720"/>
    </source>
</evidence>
<feature type="domain" description="AIG1-type G" evidence="5">
    <location>
        <begin position="4"/>
        <end position="208"/>
    </location>
</feature>
<dbReference type="PANTHER" id="PTHR10903:SF184">
    <property type="entry name" value="GTP-BINDING PROTEIN A"/>
    <property type="match status" value="1"/>
</dbReference>
<dbReference type="Gene3D" id="3.40.50.300">
    <property type="entry name" value="P-loop containing nucleotide triphosphate hydrolases"/>
    <property type="match status" value="1"/>
</dbReference>
<sequence length="425" mass="48018">TIRMKQFNFLLIGTSGNGISSLGNTLLGQKYFKTSNNLQSSDYIAVKGVSQREDCIITVVDIPGIDTDNKNIDALKSFKALIQEALRLCEDGFKAIVLVLQFCGRYTRQEQETLKLIKATLGESVITKSTICVFTHGDLYKHESESFETWCRSQKGNIQNFLTECNYRCLLFDNKTKDEIDQQKQLKKLLDLTDQTDRYSLNHFLSAEKERKSLEEEISSSIIAQEASMFVSDMQTKLKSLDEGWTGSNKDKLDLLSKYQEELQTFESSFSNKHFKPGKYLNPFDSINLLKQNIQTKLKLVESERLLENVNESKNNLSINDNSANKSTTPEGKSSLEKSESCYYNPTKTSTYPGKKSSLEKSESCSANSTKTSTTPEKTSSLETSEGCYDKIKKRQCSICISYCNKNSVSLDLVKKEKGIICTKL</sequence>
<keyword evidence="2" id="KW-0547">Nucleotide-binding</keyword>
<evidence type="ECO:0000256" key="1">
    <source>
        <dbReference type="ARBA" id="ARBA00008535"/>
    </source>
</evidence>
<evidence type="ECO:0000313" key="7">
    <source>
        <dbReference type="Proteomes" id="UP001233172"/>
    </source>
</evidence>
<dbReference type="InterPro" id="IPR045058">
    <property type="entry name" value="GIMA/IAN/Toc"/>
</dbReference>
<feature type="compositionally biased region" description="Low complexity" evidence="4">
    <location>
        <begin position="364"/>
        <end position="382"/>
    </location>
</feature>
<feature type="compositionally biased region" description="Polar residues" evidence="4">
    <location>
        <begin position="315"/>
        <end position="332"/>
    </location>
</feature>
<protein>
    <submittedName>
        <fullName evidence="6">AIG protein</fullName>
    </submittedName>
</protein>
<evidence type="ECO:0000313" key="6">
    <source>
        <dbReference type="EMBL" id="KAK0046798.1"/>
    </source>
</evidence>
<dbReference type="PROSITE" id="PS51720">
    <property type="entry name" value="G_AIG1"/>
    <property type="match status" value="1"/>
</dbReference>
<dbReference type="AlphaFoldDB" id="A0AAD8B2E6"/>
<accession>A0AAD8B2E6</accession>
<proteinExistence type="inferred from homology"/>
<name>A0AAD8B2E6_BIOPF</name>
<dbReference type="InterPro" id="IPR027417">
    <property type="entry name" value="P-loop_NTPase"/>
</dbReference>
<organism evidence="6 7">
    <name type="scientific">Biomphalaria pfeifferi</name>
    <name type="common">Bloodfluke planorb</name>
    <name type="synonym">Freshwater snail</name>
    <dbReference type="NCBI Taxonomy" id="112525"/>
    <lineage>
        <taxon>Eukaryota</taxon>
        <taxon>Metazoa</taxon>
        <taxon>Spiralia</taxon>
        <taxon>Lophotrochozoa</taxon>
        <taxon>Mollusca</taxon>
        <taxon>Gastropoda</taxon>
        <taxon>Heterobranchia</taxon>
        <taxon>Euthyneura</taxon>
        <taxon>Panpulmonata</taxon>
        <taxon>Hygrophila</taxon>
        <taxon>Lymnaeoidea</taxon>
        <taxon>Planorbidae</taxon>
        <taxon>Biomphalaria</taxon>
    </lineage>
</organism>
<evidence type="ECO:0000256" key="4">
    <source>
        <dbReference type="SAM" id="MobiDB-lite"/>
    </source>
</evidence>
<evidence type="ECO:0000256" key="2">
    <source>
        <dbReference type="ARBA" id="ARBA00022741"/>
    </source>
</evidence>
<dbReference type="Pfam" id="PF04548">
    <property type="entry name" value="AIG1"/>
    <property type="match status" value="1"/>
</dbReference>
<comment type="similarity">
    <text evidence="1">Belongs to the TRAFAC class TrmE-Era-EngA-EngB-Septin-like GTPase superfamily. AIG1/Toc34/Toc159-like paraseptin GTPase family. IAN subfamily.</text>
</comment>
<dbReference type="PANTHER" id="PTHR10903">
    <property type="entry name" value="GTPASE, IMAP FAMILY MEMBER-RELATED"/>
    <property type="match status" value="1"/>
</dbReference>
<comment type="caution">
    <text evidence="6">The sequence shown here is derived from an EMBL/GenBank/DDBJ whole genome shotgun (WGS) entry which is preliminary data.</text>
</comment>
<keyword evidence="3" id="KW-0342">GTP-binding</keyword>
<dbReference type="SUPFAM" id="SSF52540">
    <property type="entry name" value="P-loop containing nucleoside triphosphate hydrolases"/>
    <property type="match status" value="1"/>
</dbReference>
<evidence type="ECO:0000256" key="3">
    <source>
        <dbReference type="ARBA" id="ARBA00023134"/>
    </source>
</evidence>
<dbReference type="GO" id="GO:0005525">
    <property type="term" value="F:GTP binding"/>
    <property type="evidence" value="ECO:0007669"/>
    <property type="project" value="UniProtKB-KW"/>
</dbReference>
<dbReference type="Proteomes" id="UP001233172">
    <property type="component" value="Unassembled WGS sequence"/>
</dbReference>
<reference evidence="6" key="1">
    <citation type="journal article" date="2023" name="PLoS Negl. Trop. Dis.">
        <title>A genome sequence for Biomphalaria pfeifferi, the major vector snail for the human-infecting parasite Schistosoma mansoni.</title>
        <authorList>
            <person name="Bu L."/>
            <person name="Lu L."/>
            <person name="Laidemitt M.R."/>
            <person name="Zhang S.M."/>
            <person name="Mutuku M."/>
            <person name="Mkoji G."/>
            <person name="Steinauer M."/>
            <person name="Loker E.S."/>
        </authorList>
    </citation>
    <scope>NUCLEOTIDE SEQUENCE</scope>
    <source>
        <strain evidence="6">KasaAsao</strain>
    </source>
</reference>
<feature type="non-terminal residue" evidence="6">
    <location>
        <position position="1"/>
    </location>
</feature>
<feature type="compositionally biased region" description="Polar residues" evidence="4">
    <location>
        <begin position="342"/>
        <end position="352"/>
    </location>
</feature>
<dbReference type="InterPro" id="IPR006703">
    <property type="entry name" value="G_AIG1"/>
</dbReference>
<gene>
    <name evidence="6" type="ORF">Bpfe_023822</name>
</gene>
<keyword evidence="7" id="KW-1185">Reference proteome</keyword>
<feature type="region of interest" description="Disordered" evidence="4">
    <location>
        <begin position="315"/>
        <end position="382"/>
    </location>
</feature>